<dbReference type="Gene3D" id="3.80.10.10">
    <property type="entry name" value="Ribonuclease Inhibitor"/>
    <property type="match status" value="1"/>
</dbReference>
<dbReference type="EMBL" id="CAVNYO010000110">
    <property type="protein sequence ID" value="CAK5266764.1"/>
    <property type="molecule type" value="Genomic_DNA"/>
</dbReference>
<accession>A0AAD2H252</accession>
<feature type="non-terminal residue" evidence="1">
    <location>
        <position position="1"/>
    </location>
</feature>
<proteinExistence type="predicted"/>
<reference evidence="1" key="1">
    <citation type="submission" date="2023-11" db="EMBL/GenBank/DDBJ databases">
        <authorList>
            <person name="De Vega J J."/>
            <person name="De Vega J J."/>
        </authorList>
    </citation>
    <scope>NUCLEOTIDE SEQUENCE</scope>
</reference>
<sequence>HIMVTLLDCPNELLLIISEYLNDEGLLHFASTCIRVNSLLIHILLERCQCEAVVSSTGAISSVYFTGDNLGAIPALAIAYHATSIELLSCGFSSFFRSSSSKEILNAVKALDVLAKRLERLSHVRIHPLLKFPGTKKEYVSWQKLLALSLNSAALRGDCSITVHNEPYEAVVDPFPFSHSFSDRPVGHIADERSAPAEKPIPRRPRISTGPGSSLIQRLAALLERVIRALKPHTVAITRSDEPEPSAPLVKSTERASKRVIPLPVLPALKSLNIHSSLLFHTTFYRWTMHTLNTSPLTSLSLDNIDLSLFDWHETLPRLSLAVLDHLHLGMHCSIAVPDLKAFLHRHPSITSLDLSFHEAIGPLHAPGPALPNLRRIRATPEYLVYFLSGPPAGDIHPLLREVTITSHGGSVYEEDRFAKVVAALEKRGSVPAVGLVGKLMGVLDLPETLVPLGNTLEEDENGNR</sequence>
<organism evidence="1 2">
    <name type="scientific">Mycena citricolor</name>
    <dbReference type="NCBI Taxonomy" id="2018698"/>
    <lineage>
        <taxon>Eukaryota</taxon>
        <taxon>Fungi</taxon>
        <taxon>Dikarya</taxon>
        <taxon>Basidiomycota</taxon>
        <taxon>Agaricomycotina</taxon>
        <taxon>Agaricomycetes</taxon>
        <taxon>Agaricomycetidae</taxon>
        <taxon>Agaricales</taxon>
        <taxon>Marasmiineae</taxon>
        <taxon>Mycenaceae</taxon>
        <taxon>Mycena</taxon>
    </lineage>
</organism>
<name>A0AAD2H252_9AGAR</name>
<keyword evidence="2" id="KW-1185">Reference proteome</keyword>
<comment type="caution">
    <text evidence="1">The sequence shown here is derived from an EMBL/GenBank/DDBJ whole genome shotgun (WGS) entry which is preliminary data.</text>
</comment>
<dbReference type="Proteomes" id="UP001295794">
    <property type="component" value="Unassembled WGS sequence"/>
</dbReference>
<evidence type="ECO:0000313" key="2">
    <source>
        <dbReference type="Proteomes" id="UP001295794"/>
    </source>
</evidence>
<protein>
    <recommendedName>
        <fullName evidence="3">F-box domain-containing protein</fullName>
    </recommendedName>
</protein>
<evidence type="ECO:0000313" key="1">
    <source>
        <dbReference type="EMBL" id="CAK5266764.1"/>
    </source>
</evidence>
<gene>
    <name evidence="1" type="ORF">MYCIT1_LOCUS8706</name>
</gene>
<dbReference type="InterPro" id="IPR032675">
    <property type="entry name" value="LRR_dom_sf"/>
</dbReference>
<dbReference type="SUPFAM" id="SSF52047">
    <property type="entry name" value="RNI-like"/>
    <property type="match status" value="1"/>
</dbReference>
<evidence type="ECO:0008006" key="3">
    <source>
        <dbReference type="Google" id="ProtNLM"/>
    </source>
</evidence>
<dbReference type="AlphaFoldDB" id="A0AAD2H252"/>